<accession>A0A9P6WE06</accession>
<dbReference type="PROSITE" id="PS50244">
    <property type="entry name" value="S5A_REDUCTASE"/>
    <property type="match status" value="1"/>
</dbReference>
<dbReference type="Proteomes" id="UP000750334">
    <property type="component" value="Unassembled WGS sequence"/>
</dbReference>
<comment type="subcellular location">
    <subcellularLocation>
        <location evidence="1">Endomembrane system</location>
        <topology evidence="1">Multi-pass membrane protein</topology>
    </subcellularLocation>
    <subcellularLocation>
        <location evidence="5">Endoplasmic reticulum membrane</location>
    </subcellularLocation>
</comment>
<reference evidence="7 8" key="1">
    <citation type="submission" date="2020-11" db="EMBL/GenBank/DDBJ databases">
        <title>Kefir isolates.</title>
        <authorList>
            <person name="Marcisauskas S."/>
            <person name="Kim Y."/>
            <person name="Blasche S."/>
        </authorList>
    </citation>
    <scope>NUCLEOTIDE SEQUENCE [LARGE SCALE GENOMIC DNA]</scope>
    <source>
        <strain evidence="7 8">OG2</strain>
    </source>
</reference>
<keyword evidence="5" id="KW-0560">Oxidoreductase</keyword>
<dbReference type="GO" id="GO:0003865">
    <property type="term" value="F:3-oxo-5-alpha-steroid 4-dehydrogenase activity"/>
    <property type="evidence" value="ECO:0007669"/>
    <property type="project" value="TreeGrafter"/>
</dbReference>
<feature type="domain" description="3-oxo-5-alpha-steroid 4-dehydrogenase C-terminal" evidence="6">
    <location>
        <begin position="155"/>
        <end position="260"/>
    </location>
</feature>
<proteinExistence type="inferred from homology"/>
<feature type="transmembrane region" description="Helical" evidence="5">
    <location>
        <begin position="128"/>
        <end position="145"/>
    </location>
</feature>
<dbReference type="AlphaFoldDB" id="A0A9P6WE06"/>
<feature type="transmembrane region" description="Helical" evidence="5">
    <location>
        <begin position="79"/>
        <end position="108"/>
    </location>
</feature>
<dbReference type="OrthoDB" id="541710at2759"/>
<keyword evidence="4 5" id="KW-0472">Membrane</keyword>
<comment type="similarity">
    <text evidence="5">Belongs to the steroid 5-alpha reductase family. Polyprenal reductase subfamily.</text>
</comment>
<sequence length="260" mass="30436">MVTTLDTVIPYVTFLYRLSFLVGLLSLLLAEFILPDFLQYGKTLVTRSEKAKHASKKELRQLFGTIIHFTVPKAWFSHFYILSTILSIITCITYSSYALPWLILFHSLRRLYETLYVSKYTSKSRMNWAHYVVGIWFYSVLHIITNIKLKEGAISKQLQVGSFVIFIIASWDQFFNHKVLSELVKYSIPKKRMFKLISSPHYLDELVIYSTLLSYNMEFLWLVIWIVASLGISAMETQKYYKTKFNNEKVAPYAVIPFVL</sequence>
<evidence type="ECO:0000313" key="8">
    <source>
        <dbReference type="Proteomes" id="UP000750334"/>
    </source>
</evidence>
<evidence type="ECO:0000256" key="3">
    <source>
        <dbReference type="ARBA" id="ARBA00022989"/>
    </source>
</evidence>
<name>A0A9P6WE06_MAUEX</name>
<keyword evidence="5" id="KW-0256">Endoplasmic reticulum</keyword>
<keyword evidence="5" id="KW-0521">NADP</keyword>
<comment type="catalytic activity">
    <reaction evidence="5">
        <text>a di-trans,poly-cis-dolichal + NADP(+) = a di-trans,poly-cis-polyprenal + NADPH + H(+)</text>
        <dbReference type="Rhea" id="RHEA:80727"/>
        <dbReference type="Rhea" id="RHEA-COMP:19536"/>
        <dbReference type="Rhea" id="RHEA-COMP:19537"/>
        <dbReference type="ChEBI" id="CHEBI:15378"/>
        <dbReference type="ChEBI" id="CHEBI:57783"/>
        <dbReference type="ChEBI" id="CHEBI:58349"/>
        <dbReference type="ChEBI" id="CHEBI:231623"/>
        <dbReference type="ChEBI" id="CHEBI:231637"/>
        <dbReference type="EC" id="1.3.1.94"/>
    </reaction>
    <physiologicalReaction direction="right-to-left" evidence="5">
        <dbReference type="Rhea" id="RHEA:80729"/>
    </physiologicalReaction>
</comment>
<dbReference type="PANTHER" id="PTHR14624:SF0">
    <property type="entry name" value="POLYPRENOL REDUCTASE"/>
    <property type="match status" value="1"/>
</dbReference>
<dbReference type="PANTHER" id="PTHR14624">
    <property type="entry name" value="DFG10 PROTEIN"/>
    <property type="match status" value="1"/>
</dbReference>
<comment type="function">
    <text evidence="5">Plays a key role in early steps of protein N-linked glycosylation by being involved in the conversion of polyprenol into dolichol. Acts as a polyprenal reductase that mediates the reduction of polyprenal into dolichal in a NADP-dependent mechanism. Dolichols are required for the synthesis of dolichol-linked monosaccharides and the oligosaccharide precursor used for N-glycosylation.</text>
</comment>
<gene>
    <name evidence="7" type="primary">DFG10</name>
    <name evidence="7" type="ORF">C6P45_005318</name>
</gene>
<feature type="transmembrane region" description="Helical" evidence="5">
    <location>
        <begin position="219"/>
        <end position="235"/>
    </location>
</feature>
<keyword evidence="2 5" id="KW-0812">Transmembrane</keyword>
<evidence type="ECO:0000313" key="7">
    <source>
        <dbReference type="EMBL" id="KAG0671712.1"/>
    </source>
</evidence>
<dbReference type="EC" id="1.3.1.94" evidence="5"/>
<keyword evidence="3 5" id="KW-1133">Transmembrane helix</keyword>
<evidence type="ECO:0000256" key="5">
    <source>
        <dbReference type="RuleBase" id="RU367081"/>
    </source>
</evidence>
<dbReference type="GO" id="GO:0016095">
    <property type="term" value="P:polyprenol catabolic process"/>
    <property type="evidence" value="ECO:0007669"/>
    <property type="project" value="UniProtKB-UniRule"/>
</dbReference>
<protein>
    <recommendedName>
        <fullName evidence="5">Polyprenal reductase</fullName>
        <ecNumber evidence="5">1.3.1.94</ecNumber>
    </recommendedName>
</protein>
<evidence type="ECO:0000259" key="6">
    <source>
        <dbReference type="Pfam" id="PF02544"/>
    </source>
</evidence>
<evidence type="ECO:0000256" key="2">
    <source>
        <dbReference type="ARBA" id="ARBA00022692"/>
    </source>
</evidence>
<feature type="transmembrane region" description="Helical" evidence="5">
    <location>
        <begin position="14"/>
        <end position="34"/>
    </location>
</feature>
<dbReference type="GO" id="GO:0005789">
    <property type="term" value="C:endoplasmic reticulum membrane"/>
    <property type="evidence" value="ECO:0007669"/>
    <property type="project" value="UniProtKB-SubCell"/>
</dbReference>
<evidence type="ECO:0000256" key="1">
    <source>
        <dbReference type="ARBA" id="ARBA00004127"/>
    </source>
</evidence>
<dbReference type="GO" id="GO:0160198">
    <property type="term" value="F:polyprenal reductase activity"/>
    <property type="evidence" value="ECO:0007669"/>
    <property type="project" value="UniProtKB-EC"/>
</dbReference>
<organism evidence="7 8">
    <name type="scientific">Maudiozyma exigua</name>
    <name type="common">Yeast</name>
    <name type="synonym">Kazachstania exigua</name>
    <dbReference type="NCBI Taxonomy" id="34358"/>
    <lineage>
        <taxon>Eukaryota</taxon>
        <taxon>Fungi</taxon>
        <taxon>Dikarya</taxon>
        <taxon>Ascomycota</taxon>
        <taxon>Saccharomycotina</taxon>
        <taxon>Saccharomycetes</taxon>
        <taxon>Saccharomycetales</taxon>
        <taxon>Saccharomycetaceae</taxon>
        <taxon>Maudiozyma</taxon>
    </lineage>
</organism>
<dbReference type="InterPro" id="IPR001104">
    <property type="entry name" value="3-oxo-5_a-steroid_4-DH_C"/>
</dbReference>
<dbReference type="GO" id="GO:0102389">
    <property type="term" value="F:polyprenol reductase activity"/>
    <property type="evidence" value="ECO:0007669"/>
    <property type="project" value="UniProtKB-UniRule"/>
</dbReference>
<dbReference type="EMBL" id="PUHR01000009">
    <property type="protein sequence ID" value="KAG0671712.1"/>
    <property type="molecule type" value="Genomic_DNA"/>
</dbReference>
<dbReference type="InterPro" id="IPR039698">
    <property type="entry name" value="Dfg10/SRD5A3"/>
</dbReference>
<comment type="pathway">
    <text evidence="5">Protein modification; protein glycosylation.</text>
</comment>
<dbReference type="Pfam" id="PF02544">
    <property type="entry name" value="Steroid_dh"/>
    <property type="match status" value="1"/>
</dbReference>
<evidence type="ECO:0000256" key="4">
    <source>
        <dbReference type="ARBA" id="ARBA00023136"/>
    </source>
</evidence>
<comment type="caution">
    <text evidence="7">The sequence shown here is derived from an EMBL/GenBank/DDBJ whole genome shotgun (WGS) entry which is preliminary data.</text>
</comment>
<keyword evidence="8" id="KW-1185">Reference proteome</keyword>
<dbReference type="GO" id="GO:0006488">
    <property type="term" value="P:dolichol-linked oligosaccharide biosynthetic process"/>
    <property type="evidence" value="ECO:0007669"/>
    <property type="project" value="UniProtKB-UniRule"/>
</dbReference>